<feature type="compositionally biased region" description="Pro residues" evidence="1">
    <location>
        <begin position="42"/>
        <end position="51"/>
    </location>
</feature>
<evidence type="ECO:0000313" key="2">
    <source>
        <dbReference type="Proteomes" id="UP000189704"/>
    </source>
</evidence>
<accession>A0A3Q0DDT3</accession>
<dbReference type="Proteomes" id="UP000189704">
    <property type="component" value="Unplaced"/>
</dbReference>
<proteinExistence type="predicted"/>
<dbReference type="KEGG" id="csyr:103276214"/>
<organism evidence="2 3">
    <name type="scientific">Carlito syrichta</name>
    <name type="common">Philippine tarsier</name>
    <name type="synonym">Tarsius syrichta</name>
    <dbReference type="NCBI Taxonomy" id="1868482"/>
    <lineage>
        <taxon>Eukaryota</taxon>
        <taxon>Metazoa</taxon>
        <taxon>Chordata</taxon>
        <taxon>Craniata</taxon>
        <taxon>Vertebrata</taxon>
        <taxon>Euteleostomi</taxon>
        <taxon>Mammalia</taxon>
        <taxon>Eutheria</taxon>
        <taxon>Euarchontoglires</taxon>
        <taxon>Primates</taxon>
        <taxon>Haplorrhini</taxon>
        <taxon>Tarsiiformes</taxon>
        <taxon>Tarsiidae</taxon>
        <taxon>Carlito</taxon>
    </lineage>
</organism>
<sequence length="278" mass="29786">MSFWLDPGLGFLCKNPGQPQELGGGSWDGENKLGFQGRRPAPSLPPRPPLRCPCLPEAGLQSSPGRLGRGRPRTREAATAARQRQFLSRWGPGRAANATHWNGRGGSCKTMAQSRRVANPEPKASLVPSALSLRGAPQPRPSRVDTGSLGRYRGNSAAAASREPPFQGMLMLSGAGSGRRRGALREYLRPDAPQRLRELSGAEDWEAVGSSEPNNSNNNSSGAAAWMLRRTPSSAGKKAVGTNTRAAAAPAKEKDATSSRVAQIQGLFRHLFPFFQDR</sequence>
<evidence type="ECO:0000256" key="1">
    <source>
        <dbReference type="SAM" id="MobiDB-lite"/>
    </source>
</evidence>
<feature type="region of interest" description="Disordered" evidence="1">
    <location>
        <begin position="228"/>
        <end position="259"/>
    </location>
</feature>
<gene>
    <name evidence="3" type="primary">SOWAHD</name>
</gene>
<feature type="region of interest" description="Disordered" evidence="1">
    <location>
        <begin position="130"/>
        <end position="165"/>
    </location>
</feature>
<dbReference type="OrthoDB" id="60433at2759"/>
<feature type="region of interest" description="Disordered" evidence="1">
    <location>
        <begin position="203"/>
        <end position="222"/>
    </location>
</feature>
<feature type="region of interest" description="Disordered" evidence="1">
    <location>
        <begin position="14"/>
        <end position="85"/>
    </location>
</feature>
<keyword evidence="2" id="KW-1185">Reference proteome</keyword>
<dbReference type="AlphaFoldDB" id="A0A3Q0DDT3"/>
<name>A0A3Q0DDT3_CARSF</name>
<dbReference type="RefSeq" id="XP_021562409.1">
    <property type="nucleotide sequence ID" value="XM_021706734.1"/>
</dbReference>
<feature type="compositionally biased region" description="Low complexity" evidence="1">
    <location>
        <begin position="210"/>
        <end position="221"/>
    </location>
</feature>
<evidence type="ECO:0000313" key="3">
    <source>
        <dbReference type="RefSeq" id="XP_021562409.1"/>
    </source>
</evidence>
<dbReference type="CTD" id="347454"/>
<feature type="compositionally biased region" description="Low complexity" evidence="1">
    <location>
        <begin position="238"/>
        <end position="250"/>
    </location>
</feature>
<reference evidence="3" key="1">
    <citation type="submission" date="2025-08" db="UniProtKB">
        <authorList>
            <consortium name="RefSeq"/>
        </authorList>
    </citation>
    <scope>IDENTIFICATION</scope>
</reference>
<feature type="compositionally biased region" description="Low complexity" evidence="1">
    <location>
        <begin position="52"/>
        <end position="66"/>
    </location>
</feature>
<protein>
    <submittedName>
        <fullName evidence="3">Ankyrin repeat domain-containing protein SOWAHD</fullName>
    </submittedName>
</protein>
<dbReference type="GeneID" id="103276214"/>